<keyword evidence="2" id="KW-0732">Signal</keyword>
<name>A0A8J9VPY3_9NEOP</name>
<evidence type="ECO:0000256" key="2">
    <source>
        <dbReference type="SAM" id="SignalP"/>
    </source>
</evidence>
<reference evidence="3" key="1">
    <citation type="submission" date="2021-12" db="EMBL/GenBank/DDBJ databases">
        <authorList>
            <person name="Martin H S."/>
        </authorList>
    </citation>
    <scope>NUCLEOTIDE SEQUENCE</scope>
</reference>
<feature type="region of interest" description="Disordered" evidence="1">
    <location>
        <begin position="31"/>
        <end position="54"/>
    </location>
</feature>
<keyword evidence="4" id="KW-1185">Reference proteome</keyword>
<sequence>MFILKVAPLFFMASLVVAEKKIKLQDIEEDNLRSEKESQLEKSGARSLEPSSVSAPGLPLDFLKNGYFQYYKEPEQSPQQQRYVHQYAVTEQPERPLVTPTPQYGPPAPQQAVVGYLSNVPMQLYLLPQYYNEPSEQVAHQQPHPGVQLPSHTVAQVSGYQDATHAQQSGYYEVPAYVTPTGKSYIQQYTQPLSYVTYANPTIPPIQSTITPVLTYQMPVVHYPTAISAPPPKGYYQSTQYPDTNEVQENEVNIPKPYSSHNDIHLPNPSGLGYPRYYNSRTPVTEGYRTAPVELPHPSPLLLKAPPSHLAHIPKTLPMYRPITKPVYATGGGFSSSTFTQRPNESFGGPYKRRPTSLLDSYIPSSVQIEYMKRGHVKDALSAYEALSSGRHLSQSQSQVYPRHYERGFLPNQIYHTAGGGITYGHHKRAPKLDKITKK</sequence>
<accession>A0A8J9VPY3</accession>
<dbReference type="Proteomes" id="UP000838878">
    <property type="component" value="Chromosome 6"/>
</dbReference>
<evidence type="ECO:0008006" key="5">
    <source>
        <dbReference type="Google" id="ProtNLM"/>
    </source>
</evidence>
<evidence type="ECO:0000313" key="4">
    <source>
        <dbReference type="Proteomes" id="UP000838878"/>
    </source>
</evidence>
<organism evidence="3 4">
    <name type="scientific">Brenthis ino</name>
    <name type="common">lesser marbled fritillary</name>
    <dbReference type="NCBI Taxonomy" id="405034"/>
    <lineage>
        <taxon>Eukaryota</taxon>
        <taxon>Metazoa</taxon>
        <taxon>Ecdysozoa</taxon>
        <taxon>Arthropoda</taxon>
        <taxon>Hexapoda</taxon>
        <taxon>Insecta</taxon>
        <taxon>Pterygota</taxon>
        <taxon>Neoptera</taxon>
        <taxon>Endopterygota</taxon>
        <taxon>Lepidoptera</taxon>
        <taxon>Glossata</taxon>
        <taxon>Ditrysia</taxon>
        <taxon>Papilionoidea</taxon>
        <taxon>Nymphalidae</taxon>
        <taxon>Heliconiinae</taxon>
        <taxon>Argynnini</taxon>
        <taxon>Brenthis</taxon>
    </lineage>
</organism>
<feature type="signal peptide" evidence="2">
    <location>
        <begin position="1"/>
        <end position="18"/>
    </location>
</feature>
<feature type="chain" id="PRO_5035479689" description="Adhesive plaque matrix protein-like" evidence="2">
    <location>
        <begin position="19"/>
        <end position="439"/>
    </location>
</feature>
<evidence type="ECO:0000313" key="3">
    <source>
        <dbReference type="EMBL" id="CAH0726938.1"/>
    </source>
</evidence>
<feature type="non-terminal residue" evidence="3">
    <location>
        <position position="439"/>
    </location>
</feature>
<evidence type="ECO:0000256" key="1">
    <source>
        <dbReference type="SAM" id="MobiDB-lite"/>
    </source>
</evidence>
<proteinExistence type="predicted"/>
<dbReference type="AlphaFoldDB" id="A0A8J9VPY3"/>
<dbReference type="OrthoDB" id="6776808at2759"/>
<protein>
    <recommendedName>
        <fullName evidence="5">Adhesive plaque matrix protein-like</fullName>
    </recommendedName>
</protein>
<feature type="compositionally biased region" description="Basic and acidic residues" evidence="1">
    <location>
        <begin position="31"/>
        <end position="44"/>
    </location>
</feature>
<dbReference type="EMBL" id="OV170226">
    <property type="protein sequence ID" value="CAH0726938.1"/>
    <property type="molecule type" value="Genomic_DNA"/>
</dbReference>
<gene>
    <name evidence="3" type="ORF">BINO364_LOCUS12342</name>
</gene>